<proteinExistence type="predicted"/>
<name>A0AA42U1P7_ACIJO</name>
<protein>
    <submittedName>
        <fullName evidence="1">Uncharacterized protein</fullName>
    </submittedName>
</protein>
<evidence type="ECO:0000313" key="2">
    <source>
        <dbReference type="Proteomes" id="UP001161567"/>
    </source>
</evidence>
<evidence type="ECO:0000313" key="1">
    <source>
        <dbReference type="EMBL" id="MDH1438459.1"/>
    </source>
</evidence>
<dbReference type="EMBL" id="JAOCIL010000001">
    <property type="protein sequence ID" value="MDH1438459.1"/>
    <property type="molecule type" value="Genomic_DNA"/>
</dbReference>
<gene>
    <name evidence="1" type="ORF">N5I27_08760</name>
</gene>
<organism evidence="1 2">
    <name type="scientific">Acinetobacter johnsonii</name>
    <dbReference type="NCBI Taxonomy" id="40214"/>
    <lineage>
        <taxon>Bacteria</taxon>
        <taxon>Pseudomonadati</taxon>
        <taxon>Pseudomonadota</taxon>
        <taxon>Gammaproteobacteria</taxon>
        <taxon>Moraxellales</taxon>
        <taxon>Moraxellaceae</taxon>
        <taxon>Acinetobacter</taxon>
    </lineage>
</organism>
<accession>A0AA42U1P7</accession>
<reference evidence="1" key="1">
    <citation type="submission" date="2022-09" db="EMBL/GenBank/DDBJ databases">
        <title>Intensive care unit water sources are persistently colonized with multi-drug resistant bacteria and are the site of extensive horizontal gene transfer of antibiotic resistance genes.</title>
        <authorList>
            <person name="Diorio-Toth L."/>
        </authorList>
    </citation>
    <scope>NUCLEOTIDE SEQUENCE</scope>
    <source>
        <strain evidence="1">GD03725</strain>
    </source>
</reference>
<dbReference type="AlphaFoldDB" id="A0AA42U1P7"/>
<comment type="caution">
    <text evidence="1">The sequence shown here is derived from an EMBL/GenBank/DDBJ whole genome shotgun (WGS) entry which is preliminary data.</text>
</comment>
<sequence>MDVIEYLELKAQEIMDCKDYDSAYLLHAQLLGAMKLSVECHLFKNDFDFKKADDLFMQLCQFMVDIQA</sequence>
<dbReference type="RefSeq" id="WP_279746697.1">
    <property type="nucleotide sequence ID" value="NZ_JAOCIL010000001.1"/>
</dbReference>
<dbReference type="Proteomes" id="UP001161567">
    <property type="component" value="Unassembled WGS sequence"/>
</dbReference>